<dbReference type="InterPro" id="IPR021424">
    <property type="entry name" value="PorA"/>
</dbReference>
<reference evidence="2 3" key="1">
    <citation type="submission" date="2019-08" db="EMBL/GenBank/DDBJ databases">
        <title>Draft genome of C. urealyticum strain VH4248.</title>
        <authorList>
            <person name="Navas J."/>
        </authorList>
    </citation>
    <scope>NUCLEOTIDE SEQUENCE [LARGE SCALE GENOMIC DNA]</scope>
    <source>
        <strain evidence="2 3">VH4248</strain>
    </source>
</reference>
<keyword evidence="1" id="KW-0472">Membrane</keyword>
<evidence type="ECO:0000313" key="2">
    <source>
        <dbReference type="EMBL" id="TYR19934.1"/>
    </source>
</evidence>
<feature type="transmembrane region" description="Helical" evidence="1">
    <location>
        <begin position="299"/>
        <end position="316"/>
    </location>
</feature>
<name>A0A5D4FVI6_9CORY</name>
<dbReference type="Proteomes" id="UP000324726">
    <property type="component" value="Unassembled WGS sequence"/>
</dbReference>
<evidence type="ECO:0000313" key="3">
    <source>
        <dbReference type="Proteomes" id="UP000324726"/>
    </source>
</evidence>
<dbReference type="AlphaFoldDB" id="A0A5D4FVI6"/>
<proteinExistence type="predicted"/>
<dbReference type="EMBL" id="VSZI01000001">
    <property type="protein sequence ID" value="TYR19934.1"/>
    <property type="molecule type" value="Genomic_DNA"/>
</dbReference>
<accession>A0A5D4FVI6</accession>
<organism evidence="2 3">
    <name type="scientific">Corynebacterium urealyticum</name>
    <dbReference type="NCBI Taxonomy" id="43771"/>
    <lineage>
        <taxon>Bacteria</taxon>
        <taxon>Bacillati</taxon>
        <taxon>Actinomycetota</taxon>
        <taxon>Actinomycetes</taxon>
        <taxon>Mycobacteriales</taxon>
        <taxon>Corynebacteriaceae</taxon>
        <taxon>Corynebacterium</taxon>
    </lineage>
</organism>
<keyword evidence="1" id="KW-0812">Transmembrane</keyword>
<evidence type="ECO:0000256" key="1">
    <source>
        <dbReference type="SAM" id="Phobius"/>
    </source>
</evidence>
<dbReference type="Pfam" id="PF11271">
    <property type="entry name" value="PorA"/>
    <property type="match status" value="1"/>
</dbReference>
<protein>
    <submittedName>
        <fullName evidence="2">DUF3068 domain-containing protein</fullName>
    </submittedName>
</protein>
<comment type="caution">
    <text evidence="2">The sequence shown here is derived from an EMBL/GenBank/DDBJ whole genome shotgun (WGS) entry which is preliminary data.</text>
</comment>
<sequence length="327" mass="36480">MFSMNSKSRIVAVFVLGLASAMIVAGVLLPRLFPEERPVPLSLQHTTFTLEDEAATVGPGYLGVGEDEPIQAPVARQFNMQLGQPATEEEATVRVGVSNARTNVKDDLESLLDAQVYSYRLNRMNGEAVGEAKVADSPATPPKAVEMEGSWAKFPVDTQQQSYEYFDWTARHAYPAEFRGTERRETSSGAEKEIYLFRQEIPSEKVSSRYSGIRNAIVKDGDRAELYHGGWRELAVEPESGMIVGIEEHIRDEYRNAEGEVVEPLLKFEGRTTEANERQMLDQADELGGKRSTEKWGRGVFWAGVILLLAALVVALRRERKRRATSV</sequence>
<keyword evidence="1" id="KW-1133">Transmembrane helix</keyword>
<gene>
    <name evidence="2" type="ORF">FYJ87_02770</name>
</gene>